<dbReference type="KEGG" id="proo:MJB10_04680"/>
<dbReference type="InterPro" id="IPR013785">
    <property type="entry name" value="Aldolase_TIM"/>
</dbReference>
<name>A0AA96LQP8_9BACL</name>
<dbReference type="RefSeq" id="WP_314802178.1">
    <property type="nucleotide sequence ID" value="NZ_CP130319.1"/>
</dbReference>
<accession>A0AA96LQP8</accession>
<proteinExistence type="predicted"/>
<dbReference type="Proteomes" id="UP001304650">
    <property type="component" value="Chromosome"/>
</dbReference>
<organism evidence="1 2">
    <name type="scientific">Paenibacillus roseopurpureus</name>
    <dbReference type="NCBI Taxonomy" id="2918901"/>
    <lineage>
        <taxon>Bacteria</taxon>
        <taxon>Bacillati</taxon>
        <taxon>Bacillota</taxon>
        <taxon>Bacilli</taxon>
        <taxon>Bacillales</taxon>
        <taxon>Paenibacillaceae</taxon>
        <taxon>Paenibacillus</taxon>
    </lineage>
</organism>
<dbReference type="EC" id="3.2.1.22" evidence="1"/>
<keyword evidence="1" id="KW-0326">Glycosidase</keyword>
<dbReference type="Gene3D" id="3.20.20.70">
    <property type="entry name" value="Aldolase class I"/>
    <property type="match status" value="1"/>
</dbReference>
<dbReference type="InterPro" id="IPR017853">
    <property type="entry name" value="GH"/>
</dbReference>
<keyword evidence="2" id="KW-1185">Reference proteome</keyword>
<protein>
    <submittedName>
        <fullName evidence="1">Alpha-galactosidase</fullName>
        <ecNumber evidence="1">3.2.1.22</ecNumber>
    </submittedName>
</protein>
<dbReference type="AlphaFoldDB" id="A0AA96LQP8"/>
<reference evidence="1" key="1">
    <citation type="submission" date="2022-02" db="EMBL/GenBank/DDBJ databases">
        <title>Paenibacillus sp. MBLB1832 Whole Genome Shotgun Sequencing.</title>
        <authorList>
            <person name="Hwang C.Y."/>
            <person name="Cho E.-S."/>
            <person name="Seo M.-J."/>
        </authorList>
    </citation>
    <scope>NUCLEOTIDE SEQUENCE</scope>
    <source>
        <strain evidence="1">MBLB1832</strain>
    </source>
</reference>
<evidence type="ECO:0000313" key="1">
    <source>
        <dbReference type="EMBL" id="WNR45434.1"/>
    </source>
</evidence>
<keyword evidence="1" id="KW-0378">Hydrolase</keyword>
<dbReference type="GO" id="GO:0004557">
    <property type="term" value="F:alpha-galactosidase activity"/>
    <property type="evidence" value="ECO:0007669"/>
    <property type="project" value="UniProtKB-EC"/>
</dbReference>
<sequence length="724" mass="82557">MSQAKYWQGTYVQVEGDFLRVGNDFIERKWTFESGRPVSISIIDKQRKEEWLKPIDKKAMFQFPWLAEEVNPASIVVSTVIDHDFGISRPYLQTNVDMHFESVDKVIRMIVKIYPDSSFIRHDFAVFPLVKPEITSSGSDKSHDFLALIHCHSQRTSVVTEPTFQLDDNNKGQGITKQDYYEHLELKDLHCRWEAVAFRDRTDTNNNLVGHDSGLLYINELHGMRGNVLVLKKTIGAYGLMVIKEGPTPLGALQEEGVDFQFRGLKLSVEGTGVGGEDLAHQEEISSYGATIGVYDGTPFGSYQLLHDYHRNLREYKAERDSFIMSNTWGDRSKDGAINEAFIMNELEVAAELGVQIVQIDDGWEKGVTLNSVHASAVGGLWSHYWSGRGDFWHVHPERFPQGLSPVIELAKKLQIMLGLWYSPDSSNDYANWEKDIATLIQLYEDYGVRAFKLDGIEIGSKIGETRLLNIMRQVVRATGGRVDFNLDATAQKRLGYFGQTQYGSIFLENRYTDWRNYYPHWTLRNLWMLAPYLPTSRLQMEFLHVNRNQHLYGDDPFAPAAGGQIYAFALVAFTNPLAWMELSNLDDKQVEVLSAVIHAIKPHHPNILAGHVLPLGQEPCGTSWTGFQSITTNKSGYLLIVREQNDDEFYSIKLWGMEDSQSNMHEGLAAPSLKLTEIVRMDEKDVVMVNTEQRSFELQPCPNGNYSFTRPNPFTFAIYRYEK</sequence>
<dbReference type="EMBL" id="CP130319">
    <property type="protein sequence ID" value="WNR45434.1"/>
    <property type="molecule type" value="Genomic_DNA"/>
</dbReference>
<evidence type="ECO:0000313" key="2">
    <source>
        <dbReference type="Proteomes" id="UP001304650"/>
    </source>
</evidence>
<gene>
    <name evidence="1" type="ORF">MJB10_04680</name>
</gene>
<dbReference type="SUPFAM" id="SSF51445">
    <property type="entry name" value="(Trans)glycosidases"/>
    <property type="match status" value="1"/>
</dbReference>